<accession>A0ABD1XE76</accession>
<dbReference type="AlphaFoldDB" id="A0ABD1XE76"/>
<sequence>MSQLRMDIFVLLECVLLKVDIGLVRRLANECGVTASSDNCQQSDLLDLVPVSLIPNSFRLACKFHLDLALAGTEQKAVQGDS</sequence>
<name>A0ABD1XE76_9MARC</name>
<dbReference type="Proteomes" id="UP001605036">
    <property type="component" value="Unassembled WGS sequence"/>
</dbReference>
<evidence type="ECO:0000313" key="3">
    <source>
        <dbReference type="Proteomes" id="UP001605036"/>
    </source>
</evidence>
<proteinExistence type="predicted"/>
<evidence type="ECO:0000313" key="2">
    <source>
        <dbReference type="EMBL" id="KAL2603142.1"/>
    </source>
</evidence>
<reference evidence="1 3" key="1">
    <citation type="submission" date="2024-09" db="EMBL/GenBank/DDBJ databases">
        <title>Chromosome-scale assembly of Riccia fluitans.</title>
        <authorList>
            <person name="Paukszto L."/>
            <person name="Sawicki J."/>
            <person name="Karawczyk K."/>
            <person name="Piernik-Szablinska J."/>
            <person name="Szczecinska M."/>
            <person name="Mazdziarz M."/>
        </authorList>
    </citation>
    <scope>NUCLEOTIDE SEQUENCE [LARGE SCALE GENOMIC DNA]</scope>
    <source>
        <strain evidence="1">Rf_01</strain>
        <tissue evidence="1">Aerial parts of the thallus</tissue>
    </source>
</reference>
<dbReference type="EMBL" id="JBHFFA010000048">
    <property type="protein sequence ID" value="KAL2603142.1"/>
    <property type="molecule type" value="Genomic_DNA"/>
</dbReference>
<protein>
    <submittedName>
        <fullName evidence="1">Uncharacterized protein</fullName>
    </submittedName>
</protein>
<comment type="caution">
    <text evidence="1">The sequence shown here is derived from an EMBL/GenBank/DDBJ whole genome shotgun (WGS) entry which is preliminary data.</text>
</comment>
<dbReference type="EMBL" id="JBHFFA010000049">
    <property type="protein sequence ID" value="KAL2603138.1"/>
    <property type="molecule type" value="Genomic_DNA"/>
</dbReference>
<gene>
    <name evidence="1" type="ORF">R1flu_003931</name>
    <name evidence="2" type="ORF">R1flu_013147</name>
</gene>
<organism evidence="1 3">
    <name type="scientific">Riccia fluitans</name>
    <dbReference type="NCBI Taxonomy" id="41844"/>
    <lineage>
        <taxon>Eukaryota</taxon>
        <taxon>Viridiplantae</taxon>
        <taxon>Streptophyta</taxon>
        <taxon>Embryophyta</taxon>
        <taxon>Marchantiophyta</taxon>
        <taxon>Marchantiopsida</taxon>
        <taxon>Marchantiidae</taxon>
        <taxon>Marchantiales</taxon>
        <taxon>Ricciaceae</taxon>
        <taxon>Riccia</taxon>
    </lineage>
</organism>
<keyword evidence="3" id="KW-1185">Reference proteome</keyword>
<evidence type="ECO:0000313" key="1">
    <source>
        <dbReference type="EMBL" id="KAL2603138.1"/>
    </source>
</evidence>